<feature type="transmembrane region" description="Helical" evidence="1">
    <location>
        <begin position="48"/>
        <end position="73"/>
    </location>
</feature>
<sequence length="76" mass="8580">MEPSVLLVIYTILSGLIAVGSAWLDHWLCQRWRKCQKRYSASKLVGRFMLIIVLMVIFAVSIACCINFAAALYTVL</sequence>
<evidence type="ECO:0000256" key="1">
    <source>
        <dbReference type="SAM" id="Phobius"/>
    </source>
</evidence>
<organism evidence="2 3">
    <name type="scientific">Pseudomonas phage Phabio</name>
    <dbReference type="NCBI Taxonomy" id="2006668"/>
    <lineage>
        <taxon>Viruses</taxon>
        <taxon>Duplodnaviria</taxon>
        <taxon>Heunggongvirae</taxon>
        <taxon>Uroviricota</taxon>
        <taxon>Caudoviricetes</taxon>
        <taxon>Chimalliviridae</taxon>
        <taxon>Phabiovirus</taxon>
        <taxon>Phabiovirus phabio</taxon>
    </lineage>
</organism>
<accession>A0A1Y0SZM7</accession>
<evidence type="ECO:0000313" key="2">
    <source>
        <dbReference type="EMBL" id="ARV76979.1"/>
    </source>
</evidence>
<gene>
    <name evidence="2" type="ORF">PHABIO_348</name>
</gene>
<keyword evidence="1" id="KW-1133">Transmembrane helix</keyword>
<feature type="transmembrane region" description="Helical" evidence="1">
    <location>
        <begin position="6"/>
        <end position="28"/>
    </location>
</feature>
<keyword evidence="1" id="KW-0472">Membrane</keyword>
<dbReference type="EMBL" id="MF042360">
    <property type="protein sequence ID" value="ARV76979.1"/>
    <property type="molecule type" value="Genomic_DNA"/>
</dbReference>
<evidence type="ECO:0000313" key="3">
    <source>
        <dbReference type="Proteomes" id="UP000225448"/>
    </source>
</evidence>
<name>A0A1Y0SZM7_9CAUD</name>
<dbReference type="Proteomes" id="UP000225448">
    <property type="component" value="Segment"/>
</dbReference>
<keyword evidence="1" id="KW-0812">Transmembrane</keyword>
<protein>
    <submittedName>
        <fullName evidence="2">Uncharacterized protein</fullName>
    </submittedName>
</protein>
<proteinExistence type="predicted"/>
<keyword evidence="3" id="KW-1185">Reference proteome</keyword>
<reference evidence="2 3" key="1">
    <citation type="submission" date="2017-05" db="EMBL/GenBank/DDBJ databases">
        <authorList>
            <person name="Song R."/>
            <person name="Chenine A.L."/>
            <person name="Ruprecht R.M."/>
        </authorList>
    </citation>
    <scope>NUCLEOTIDE SEQUENCE [LARGE SCALE GENOMIC DNA]</scope>
</reference>